<accession>A0ABT9A9A7</accession>
<reference evidence="1" key="1">
    <citation type="submission" date="2023-07" db="EMBL/GenBank/DDBJ databases">
        <authorList>
            <person name="Kim M.K."/>
        </authorList>
    </citation>
    <scope>NUCLEOTIDE SEQUENCE</scope>
    <source>
        <strain evidence="1">M29</strain>
    </source>
</reference>
<proteinExistence type="predicted"/>
<organism evidence="1 2">
    <name type="scientific">Hymenobacter mellowenesis</name>
    <dbReference type="NCBI Taxonomy" id="3063995"/>
    <lineage>
        <taxon>Bacteria</taxon>
        <taxon>Pseudomonadati</taxon>
        <taxon>Bacteroidota</taxon>
        <taxon>Cytophagia</taxon>
        <taxon>Cytophagales</taxon>
        <taxon>Hymenobacteraceae</taxon>
        <taxon>Hymenobacter</taxon>
    </lineage>
</organism>
<comment type="caution">
    <text evidence="1">The sequence shown here is derived from an EMBL/GenBank/DDBJ whole genome shotgun (WGS) entry which is preliminary data.</text>
</comment>
<keyword evidence="2" id="KW-1185">Reference proteome</keyword>
<evidence type="ECO:0000313" key="2">
    <source>
        <dbReference type="Proteomes" id="UP001167796"/>
    </source>
</evidence>
<dbReference type="EMBL" id="JAUQSX010000002">
    <property type="protein sequence ID" value="MDO7845959.1"/>
    <property type="molecule type" value="Genomic_DNA"/>
</dbReference>
<protein>
    <submittedName>
        <fullName evidence="1">Uncharacterized protein</fullName>
    </submittedName>
</protein>
<dbReference type="RefSeq" id="WP_305010644.1">
    <property type="nucleotide sequence ID" value="NZ_JAUQSX010000002.1"/>
</dbReference>
<name>A0ABT9A9A7_9BACT</name>
<gene>
    <name evidence="1" type="ORF">Q5H92_06295</name>
</gene>
<dbReference type="Proteomes" id="UP001167796">
    <property type="component" value="Unassembled WGS sequence"/>
</dbReference>
<sequence>MRIYKLLLPVLGLVLIGVDAKAQQKLIVAKKTKPISTPNFVVLPYYASDSDITGFEKEAKPAPLNNEELSKVEMVLIRAAQENKLKVYKRQYVCVIDQHGDKLVWVNCFCHAFNDWRNSIQMVMDGGDCFYSLIINLSTGKYTGLIVNGEA</sequence>
<evidence type="ECO:0000313" key="1">
    <source>
        <dbReference type="EMBL" id="MDO7845959.1"/>
    </source>
</evidence>